<keyword evidence="8" id="KW-1185">Reference proteome</keyword>
<dbReference type="SUPFAM" id="SSF51695">
    <property type="entry name" value="PLC-like phosphodiesterases"/>
    <property type="match status" value="1"/>
</dbReference>
<dbReference type="InterPro" id="IPR017946">
    <property type="entry name" value="PLC-like_Pdiesterase_TIM-brl"/>
</dbReference>
<dbReference type="EC" id="4.6.1.13" evidence="2"/>
<dbReference type="CDD" id="cd08586">
    <property type="entry name" value="PI-PLCc_BcPLC_like"/>
    <property type="match status" value="1"/>
</dbReference>
<evidence type="ECO:0000256" key="3">
    <source>
        <dbReference type="ARBA" id="ARBA00019758"/>
    </source>
</evidence>
<sequence>MKSTVNLFALAASLLFTSCDQQETVSPAGAAATQSQDAVAAYTLANWMGSVDASLSLAQLSIPGTHDSGARFESIAGTAKCQTLTIGEQLNAGVRFLDVRCRHIDNSFTIHHGAVYQNLNFADVRAACLEFLRTNPTECIIMSIKEEHTPSNNSRTFEQTLNAFLQENPDTWYVGESVPTLGQVRGKIVLLRRYAATTPKGIDATNWADNTSFDITTPAAQLKVQDQYKVSDNNAKWTAMSTLLTETKASTTNRLYLNYASGYKPGLFGIPSITTVSNNINPRLTTFFTAQGKGRFGIIPMDFAESSRNSLIVKTNF</sequence>
<evidence type="ECO:0000256" key="5">
    <source>
        <dbReference type="ARBA" id="ARBA00030782"/>
    </source>
</evidence>
<dbReference type="PROSITE" id="PS50007">
    <property type="entry name" value="PIPLC_X_DOMAIN"/>
    <property type="match status" value="1"/>
</dbReference>
<dbReference type="Proteomes" id="UP000831796">
    <property type="component" value="Chromosome"/>
</dbReference>
<dbReference type="PANTHER" id="PTHR13593">
    <property type="match status" value="1"/>
</dbReference>
<evidence type="ECO:0000313" key="8">
    <source>
        <dbReference type="Proteomes" id="UP000831796"/>
    </source>
</evidence>
<comment type="catalytic activity">
    <reaction evidence="1">
        <text>a 1,2-diacyl-sn-glycero-3-phospho-(1D-myo-inositol) = 1D-myo-inositol 1,2-cyclic phosphate + a 1,2-diacyl-sn-glycerol</text>
        <dbReference type="Rhea" id="RHEA:17093"/>
        <dbReference type="ChEBI" id="CHEBI:17815"/>
        <dbReference type="ChEBI" id="CHEBI:57880"/>
        <dbReference type="ChEBI" id="CHEBI:58484"/>
        <dbReference type="EC" id="4.6.1.13"/>
    </reaction>
</comment>
<evidence type="ECO:0000313" key="7">
    <source>
        <dbReference type="EMBL" id="UOQ70174.1"/>
    </source>
</evidence>
<dbReference type="GO" id="GO:0008081">
    <property type="term" value="F:phosphoric diester hydrolase activity"/>
    <property type="evidence" value="ECO:0007669"/>
    <property type="project" value="InterPro"/>
</dbReference>
<evidence type="ECO:0000256" key="4">
    <source>
        <dbReference type="ARBA" id="ARBA00030474"/>
    </source>
</evidence>
<name>A0A8T9PY24_9BACT</name>
<dbReference type="PROSITE" id="PS51257">
    <property type="entry name" value="PROKAR_LIPOPROTEIN"/>
    <property type="match status" value="1"/>
</dbReference>
<gene>
    <name evidence="7" type="ORF">MUN79_15550</name>
</gene>
<organism evidence="7 8">
    <name type="scientific">Hymenobacter cellulosilyticus</name>
    <dbReference type="NCBI Taxonomy" id="2932248"/>
    <lineage>
        <taxon>Bacteria</taxon>
        <taxon>Pseudomonadati</taxon>
        <taxon>Bacteroidota</taxon>
        <taxon>Cytophagia</taxon>
        <taxon>Cytophagales</taxon>
        <taxon>Hymenobacteraceae</taxon>
        <taxon>Hymenobacter</taxon>
    </lineage>
</organism>
<dbReference type="PANTHER" id="PTHR13593:SF113">
    <property type="entry name" value="SI:DKEY-266F7.9"/>
    <property type="match status" value="1"/>
</dbReference>
<evidence type="ECO:0000259" key="6">
    <source>
        <dbReference type="SMART" id="SM00148"/>
    </source>
</evidence>
<dbReference type="SMART" id="SM00148">
    <property type="entry name" value="PLCXc"/>
    <property type="match status" value="1"/>
</dbReference>
<dbReference type="Gene3D" id="3.20.20.190">
    <property type="entry name" value="Phosphatidylinositol (PI) phosphodiesterase"/>
    <property type="match status" value="1"/>
</dbReference>
<dbReference type="RefSeq" id="WP_244673598.1">
    <property type="nucleotide sequence ID" value="NZ_CP095046.1"/>
</dbReference>
<dbReference type="GO" id="GO:0004436">
    <property type="term" value="F:phosphatidylinositol diacylglycerol-lyase activity"/>
    <property type="evidence" value="ECO:0007669"/>
    <property type="project" value="UniProtKB-EC"/>
</dbReference>
<accession>A0A8T9PY24</accession>
<dbReference type="KEGG" id="hcu:MUN79_15550"/>
<evidence type="ECO:0000256" key="2">
    <source>
        <dbReference type="ARBA" id="ARBA00012581"/>
    </source>
</evidence>
<dbReference type="Pfam" id="PF00388">
    <property type="entry name" value="PI-PLC-X"/>
    <property type="match status" value="1"/>
</dbReference>
<protein>
    <recommendedName>
        <fullName evidence="3">1-phosphatidylinositol phosphodiesterase</fullName>
        <ecNumber evidence="2">4.6.1.13</ecNumber>
    </recommendedName>
    <alternativeName>
        <fullName evidence="4">Phosphatidylinositol diacylglycerol-lyase</fullName>
    </alternativeName>
    <alternativeName>
        <fullName evidence="5">Phosphatidylinositol-specific phospholipase C</fullName>
    </alternativeName>
</protein>
<proteinExistence type="predicted"/>
<evidence type="ECO:0000256" key="1">
    <source>
        <dbReference type="ARBA" id="ARBA00001316"/>
    </source>
</evidence>
<dbReference type="InterPro" id="IPR051057">
    <property type="entry name" value="PI-PLC_domain"/>
</dbReference>
<dbReference type="EMBL" id="CP095046">
    <property type="protein sequence ID" value="UOQ70174.1"/>
    <property type="molecule type" value="Genomic_DNA"/>
</dbReference>
<reference evidence="7" key="1">
    <citation type="submission" date="2022-04" db="EMBL/GenBank/DDBJ databases">
        <title>Hymenobacter sp. isolated from the air.</title>
        <authorList>
            <person name="Won M."/>
            <person name="Lee C.-M."/>
            <person name="Woen H.-Y."/>
            <person name="Kwon S.-W."/>
        </authorList>
    </citation>
    <scope>NUCLEOTIDE SEQUENCE</scope>
    <source>
        <strain evidence="7">5116S-3</strain>
    </source>
</reference>
<dbReference type="InterPro" id="IPR000909">
    <property type="entry name" value="PLipase_C_PInositol-sp_X_dom"/>
</dbReference>
<dbReference type="AlphaFoldDB" id="A0A8T9PY24"/>
<dbReference type="GO" id="GO:0006629">
    <property type="term" value="P:lipid metabolic process"/>
    <property type="evidence" value="ECO:0007669"/>
    <property type="project" value="InterPro"/>
</dbReference>
<feature type="domain" description="Phosphatidylinositol-specific phospholipase C X" evidence="6">
    <location>
        <begin position="51"/>
        <end position="193"/>
    </location>
</feature>